<protein>
    <submittedName>
        <fullName evidence="1">Uncharacterized protein</fullName>
    </submittedName>
</protein>
<dbReference type="Proteomes" id="UP000003781">
    <property type="component" value="Unassembled WGS sequence"/>
</dbReference>
<name>A3IX05_9CHRO</name>
<dbReference type="OrthoDB" id="590003at2"/>
<reference evidence="1 2" key="1">
    <citation type="submission" date="2007-03" db="EMBL/GenBank/DDBJ databases">
        <authorList>
            <person name="Stal L."/>
            <person name="Ferriera S."/>
            <person name="Johnson J."/>
            <person name="Kravitz S."/>
            <person name="Beeson K."/>
            <person name="Sutton G."/>
            <person name="Rogers Y.-H."/>
            <person name="Friedman R."/>
            <person name="Frazier M."/>
            <person name="Venter J.C."/>
        </authorList>
    </citation>
    <scope>NUCLEOTIDE SEQUENCE [LARGE SCALE GENOMIC DNA]</scope>
    <source>
        <strain evidence="1 2">CCY0110</strain>
    </source>
</reference>
<organism evidence="1 2">
    <name type="scientific">Crocosphaera chwakensis CCY0110</name>
    <dbReference type="NCBI Taxonomy" id="391612"/>
    <lineage>
        <taxon>Bacteria</taxon>
        <taxon>Bacillati</taxon>
        <taxon>Cyanobacteriota</taxon>
        <taxon>Cyanophyceae</taxon>
        <taxon>Oscillatoriophycideae</taxon>
        <taxon>Chroococcales</taxon>
        <taxon>Aphanothecaceae</taxon>
        <taxon>Crocosphaera</taxon>
        <taxon>Crocosphaera chwakensis</taxon>
    </lineage>
</organism>
<gene>
    <name evidence="1" type="ORF">CY0110_09036</name>
</gene>
<evidence type="ECO:0000313" key="1">
    <source>
        <dbReference type="EMBL" id="EAZ89004.1"/>
    </source>
</evidence>
<evidence type="ECO:0000313" key="2">
    <source>
        <dbReference type="Proteomes" id="UP000003781"/>
    </source>
</evidence>
<dbReference type="RefSeq" id="WP_008277909.1">
    <property type="nucleotide sequence ID" value="NZ_AAXW01000058.1"/>
</dbReference>
<accession>A3IX05</accession>
<dbReference type="AlphaFoldDB" id="A3IX05"/>
<dbReference type="EMBL" id="AAXW01000058">
    <property type="protein sequence ID" value="EAZ89004.1"/>
    <property type="molecule type" value="Genomic_DNA"/>
</dbReference>
<proteinExistence type="predicted"/>
<comment type="caution">
    <text evidence="1">The sequence shown here is derived from an EMBL/GenBank/DDBJ whole genome shotgun (WGS) entry which is preliminary data.</text>
</comment>
<sequence length="131" mass="14478">MEPFTTAKILEFVIGAVITMGVENLPTATKKLWQTIRNRLQHQPVASTAIGEIEENHSPNQIQNLAPFLDVEMLNDETFKQEVQQLAKEAMNQDKETINIHIANANSSPVVGKQDGSNNTIIGTQVNLGKE</sequence>
<keyword evidence="2" id="KW-1185">Reference proteome</keyword>